<sequence>MAATEENSALFPIFILTIMALPLVPYTIIKLCRAVTTKATSINCQCSVCFRSGKYRKSMFKRVSNFSTYSNLTLVLLWVIMAVLVYYIKHISQEGSFCWDGRPVTDRPPSVTEHVQFSVSFPA</sequence>
<dbReference type="PANTHER" id="PTHR24075">
    <property type="entry name" value="SEC63 DOMAIN-CONTAINING"/>
    <property type="match status" value="1"/>
</dbReference>
<keyword evidence="1" id="KW-0472">Membrane</keyword>
<comment type="caution">
    <text evidence="2">The sequence shown here is derived from an EMBL/GenBank/DDBJ whole genome shotgun (WGS) entry which is preliminary data.</text>
</comment>
<evidence type="ECO:0000313" key="3">
    <source>
        <dbReference type="Proteomes" id="UP001642360"/>
    </source>
</evidence>
<gene>
    <name evidence="2" type="ORF">ILEXP_LOCUS38728</name>
</gene>
<keyword evidence="3" id="KW-1185">Reference proteome</keyword>
<dbReference type="Proteomes" id="UP001642360">
    <property type="component" value="Unassembled WGS sequence"/>
</dbReference>
<feature type="transmembrane region" description="Helical" evidence="1">
    <location>
        <begin position="12"/>
        <end position="29"/>
    </location>
</feature>
<dbReference type="EMBL" id="CAUOFW020005280">
    <property type="protein sequence ID" value="CAK9169284.1"/>
    <property type="molecule type" value="Genomic_DNA"/>
</dbReference>
<keyword evidence="1" id="KW-1133">Transmembrane helix</keyword>
<proteinExistence type="predicted"/>
<evidence type="ECO:0000313" key="2">
    <source>
        <dbReference type="EMBL" id="CAK9169284.1"/>
    </source>
</evidence>
<dbReference type="PANTHER" id="PTHR24075:SF0">
    <property type="entry name" value="TRANSLOCATION PROTEIN SEC63 HOMOLOG"/>
    <property type="match status" value="1"/>
</dbReference>
<keyword evidence="1" id="KW-0812">Transmembrane</keyword>
<name>A0ABC8TJ60_9AQUA</name>
<reference evidence="2 3" key="1">
    <citation type="submission" date="2024-02" db="EMBL/GenBank/DDBJ databases">
        <authorList>
            <person name="Vignale AGUSTIN F."/>
            <person name="Sosa J E."/>
            <person name="Modenutti C."/>
        </authorList>
    </citation>
    <scope>NUCLEOTIDE SEQUENCE [LARGE SCALE GENOMIC DNA]</scope>
</reference>
<feature type="transmembrane region" description="Helical" evidence="1">
    <location>
        <begin position="66"/>
        <end position="88"/>
    </location>
</feature>
<dbReference type="AlphaFoldDB" id="A0ABC8TJ60"/>
<evidence type="ECO:0000256" key="1">
    <source>
        <dbReference type="SAM" id="Phobius"/>
    </source>
</evidence>
<accession>A0ABC8TJ60</accession>
<protein>
    <submittedName>
        <fullName evidence="2">Uncharacterized protein</fullName>
    </submittedName>
</protein>
<organism evidence="2 3">
    <name type="scientific">Ilex paraguariensis</name>
    <name type="common">yerba mate</name>
    <dbReference type="NCBI Taxonomy" id="185542"/>
    <lineage>
        <taxon>Eukaryota</taxon>
        <taxon>Viridiplantae</taxon>
        <taxon>Streptophyta</taxon>
        <taxon>Embryophyta</taxon>
        <taxon>Tracheophyta</taxon>
        <taxon>Spermatophyta</taxon>
        <taxon>Magnoliopsida</taxon>
        <taxon>eudicotyledons</taxon>
        <taxon>Gunneridae</taxon>
        <taxon>Pentapetalae</taxon>
        <taxon>asterids</taxon>
        <taxon>campanulids</taxon>
        <taxon>Aquifoliales</taxon>
        <taxon>Aquifoliaceae</taxon>
        <taxon>Ilex</taxon>
    </lineage>
</organism>